<dbReference type="Pfam" id="PF06271">
    <property type="entry name" value="RDD"/>
    <property type="match status" value="1"/>
</dbReference>
<gene>
    <name evidence="7" type="ORF">M2350_000985</name>
</gene>
<evidence type="ECO:0000313" key="7">
    <source>
        <dbReference type="EMBL" id="MCS3918585.1"/>
    </source>
</evidence>
<dbReference type="RefSeq" id="WP_259094565.1">
    <property type="nucleotide sequence ID" value="NZ_CP130454.1"/>
</dbReference>
<organism evidence="7 8">
    <name type="scientific">Candidatus Fervidibacter sacchari</name>
    <dbReference type="NCBI Taxonomy" id="1448929"/>
    <lineage>
        <taxon>Bacteria</taxon>
        <taxon>Candidatus Fervidibacterota</taxon>
        <taxon>Candidatus Fervidibacter</taxon>
    </lineage>
</organism>
<dbReference type="PANTHER" id="PTHR38480">
    <property type="entry name" value="SLR0254 PROTEIN"/>
    <property type="match status" value="1"/>
</dbReference>
<comment type="subcellular location">
    <subcellularLocation>
        <location evidence="1">Membrane</location>
        <topology evidence="1">Multi-pass membrane protein</topology>
    </subcellularLocation>
</comment>
<keyword evidence="2 5" id="KW-0812">Transmembrane</keyword>
<keyword evidence="4 5" id="KW-0472">Membrane</keyword>
<dbReference type="PANTHER" id="PTHR38480:SF1">
    <property type="entry name" value="SLR0254 PROTEIN"/>
    <property type="match status" value="1"/>
</dbReference>
<accession>A0ABT2EL69</accession>
<feature type="domain" description="RDD" evidence="6">
    <location>
        <begin position="20"/>
        <end position="159"/>
    </location>
</feature>
<protein>
    <submittedName>
        <fullName evidence="7">RDD family membrane protein YckC</fullName>
    </submittedName>
</protein>
<comment type="caution">
    <text evidence="7">The sequence shown here is derived from an EMBL/GenBank/DDBJ whole genome shotgun (WGS) entry which is preliminary data.</text>
</comment>
<evidence type="ECO:0000256" key="3">
    <source>
        <dbReference type="ARBA" id="ARBA00022989"/>
    </source>
</evidence>
<proteinExistence type="predicted"/>
<evidence type="ECO:0000256" key="2">
    <source>
        <dbReference type="ARBA" id="ARBA00022692"/>
    </source>
</evidence>
<evidence type="ECO:0000313" key="8">
    <source>
        <dbReference type="Proteomes" id="UP001204798"/>
    </source>
</evidence>
<evidence type="ECO:0000256" key="5">
    <source>
        <dbReference type="SAM" id="Phobius"/>
    </source>
</evidence>
<evidence type="ECO:0000256" key="4">
    <source>
        <dbReference type="ARBA" id="ARBA00023136"/>
    </source>
</evidence>
<keyword evidence="8" id="KW-1185">Reference proteome</keyword>
<name>A0ABT2EL69_9BACT</name>
<keyword evidence="3 5" id="KW-1133">Transmembrane helix</keyword>
<dbReference type="Proteomes" id="UP001204798">
    <property type="component" value="Unassembled WGS sequence"/>
</dbReference>
<dbReference type="EMBL" id="JANUCP010000002">
    <property type="protein sequence ID" value="MCS3918585.1"/>
    <property type="molecule type" value="Genomic_DNA"/>
</dbReference>
<feature type="transmembrane region" description="Helical" evidence="5">
    <location>
        <begin position="71"/>
        <end position="89"/>
    </location>
</feature>
<dbReference type="InterPro" id="IPR010432">
    <property type="entry name" value="RDD"/>
</dbReference>
<evidence type="ECO:0000256" key="1">
    <source>
        <dbReference type="ARBA" id="ARBA00004141"/>
    </source>
</evidence>
<reference evidence="7 8" key="1">
    <citation type="submission" date="2022-08" db="EMBL/GenBank/DDBJ databases">
        <title>Bacterial and archaeal communities from various locations to study Microbial Dark Matter (Phase II).</title>
        <authorList>
            <person name="Stepanauskas R."/>
        </authorList>
    </citation>
    <scope>NUCLEOTIDE SEQUENCE [LARGE SCALE GENOMIC DNA]</scope>
    <source>
        <strain evidence="7 8">PD1</strain>
    </source>
</reference>
<evidence type="ECO:0000259" key="6">
    <source>
        <dbReference type="Pfam" id="PF06271"/>
    </source>
</evidence>
<sequence>MPRVWTIITPENVPLELELANPLERGVALIIDTLITAAITVPIAIALTALSGAGPVGRIAGLSSLNAPLRFLLLYGFALPLVIVAYHSLLEGLYGGQTLGKKLMNLRVIRNDGTVPDLAAALIRNALRFVDYMPCTCGIGFTVMLLSAQFRRLGDYAAGTLVIREGRTAPPPLPEEELPPMDLQVLTPLAVTNISRLSKEQVLALRYFLLRAPQLPQDLREQIARELASKVANLLWDGNPPENLPAERLIEETVWLYRQRFGQ</sequence>
<feature type="transmembrane region" description="Helical" evidence="5">
    <location>
        <begin position="27"/>
        <end position="50"/>
    </location>
</feature>